<accession>A0ABP6BMF0</accession>
<proteinExistence type="predicted"/>
<organism evidence="2 3">
    <name type="scientific">Microbacterium binotii</name>
    <dbReference type="NCBI Taxonomy" id="462710"/>
    <lineage>
        <taxon>Bacteria</taxon>
        <taxon>Bacillati</taxon>
        <taxon>Actinomycetota</taxon>
        <taxon>Actinomycetes</taxon>
        <taxon>Micrococcales</taxon>
        <taxon>Microbacteriaceae</taxon>
        <taxon>Microbacterium</taxon>
    </lineage>
</organism>
<evidence type="ECO:0000256" key="1">
    <source>
        <dbReference type="SAM" id="MobiDB-lite"/>
    </source>
</evidence>
<sequence length="137" mass="14897">MSDDIELPPVDAEPSRIGRRRSAPTPGAAPGDDPDDIGTVDEKVSALYRAYPNAAYDTTYAWWETALGVRSYAFRASIWLDRSDVTGRPDAVGHAERTYGEGEEPYASRAMETAESVALGRALRFLGVDTRARESSG</sequence>
<protein>
    <submittedName>
        <fullName evidence="2">Uncharacterized protein</fullName>
    </submittedName>
</protein>
<evidence type="ECO:0000313" key="3">
    <source>
        <dbReference type="Proteomes" id="UP001500274"/>
    </source>
</evidence>
<name>A0ABP6BMF0_9MICO</name>
<dbReference type="RefSeq" id="WP_344228483.1">
    <property type="nucleotide sequence ID" value="NZ_BAAARI010000011.1"/>
</dbReference>
<keyword evidence="3" id="KW-1185">Reference proteome</keyword>
<dbReference type="Proteomes" id="UP001500274">
    <property type="component" value="Unassembled WGS sequence"/>
</dbReference>
<comment type="caution">
    <text evidence="2">The sequence shown here is derived from an EMBL/GenBank/DDBJ whole genome shotgun (WGS) entry which is preliminary data.</text>
</comment>
<evidence type="ECO:0000313" key="2">
    <source>
        <dbReference type="EMBL" id="GAA2577828.1"/>
    </source>
</evidence>
<dbReference type="EMBL" id="BAAARI010000011">
    <property type="protein sequence ID" value="GAA2577828.1"/>
    <property type="molecule type" value="Genomic_DNA"/>
</dbReference>
<gene>
    <name evidence="2" type="ORF">GCM10009862_16430</name>
</gene>
<reference evidence="3" key="1">
    <citation type="journal article" date="2019" name="Int. J. Syst. Evol. Microbiol.">
        <title>The Global Catalogue of Microorganisms (GCM) 10K type strain sequencing project: providing services to taxonomists for standard genome sequencing and annotation.</title>
        <authorList>
            <consortium name="The Broad Institute Genomics Platform"/>
            <consortium name="The Broad Institute Genome Sequencing Center for Infectious Disease"/>
            <person name="Wu L."/>
            <person name="Ma J."/>
        </authorList>
    </citation>
    <scope>NUCLEOTIDE SEQUENCE [LARGE SCALE GENOMIC DNA]</scope>
    <source>
        <strain evidence="3">JCM 16365</strain>
    </source>
</reference>
<feature type="region of interest" description="Disordered" evidence="1">
    <location>
        <begin position="1"/>
        <end position="38"/>
    </location>
</feature>